<dbReference type="InterPro" id="IPR036721">
    <property type="entry name" value="RCK_C_sf"/>
</dbReference>
<protein>
    <submittedName>
        <fullName evidence="2">Trk system potassium uptake protein TrkA</fullName>
    </submittedName>
</protein>
<feature type="domain" description="RCK N-terminal" evidence="1">
    <location>
        <begin position="3"/>
        <end position="120"/>
    </location>
</feature>
<evidence type="ECO:0000259" key="1">
    <source>
        <dbReference type="PROSITE" id="PS51201"/>
    </source>
</evidence>
<keyword evidence="3" id="KW-1185">Reference proteome</keyword>
<dbReference type="SUPFAM" id="SSF51735">
    <property type="entry name" value="NAD(P)-binding Rossmann-fold domains"/>
    <property type="match status" value="1"/>
</dbReference>
<dbReference type="Gene3D" id="3.30.70.1450">
    <property type="entry name" value="Regulator of K+ conductance, C-terminal domain"/>
    <property type="match status" value="1"/>
</dbReference>
<reference evidence="2 3" key="1">
    <citation type="submission" date="2016-10" db="EMBL/GenBank/DDBJ databases">
        <authorList>
            <person name="de Groot N.N."/>
        </authorList>
    </citation>
    <scope>NUCLEOTIDE SEQUENCE [LARGE SCALE GENOMIC DNA]</scope>
    <source>
        <strain evidence="2 3">DSM 15827</strain>
    </source>
</reference>
<gene>
    <name evidence="2" type="ORF">SAMN05421767_1234</name>
</gene>
<dbReference type="EMBL" id="FOGF01000023">
    <property type="protein sequence ID" value="SER17087.1"/>
    <property type="molecule type" value="Genomic_DNA"/>
</dbReference>
<dbReference type="InterPro" id="IPR050721">
    <property type="entry name" value="Trk_Ktr_HKT_K-transport"/>
</dbReference>
<proteinExistence type="predicted"/>
<dbReference type="Proteomes" id="UP000198556">
    <property type="component" value="Unassembled WGS sequence"/>
</dbReference>
<dbReference type="AlphaFoldDB" id="A0A1H9M0U2"/>
<dbReference type="STRING" id="137733.SAMN05421767_1234"/>
<dbReference type="OrthoDB" id="9776294at2"/>
<evidence type="ECO:0000313" key="3">
    <source>
        <dbReference type="Proteomes" id="UP000198556"/>
    </source>
</evidence>
<dbReference type="InterPro" id="IPR003148">
    <property type="entry name" value="RCK_N"/>
</dbReference>
<dbReference type="PROSITE" id="PS51201">
    <property type="entry name" value="RCK_N"/>
    <property type="match status" value="1"/>
</dbReference>
<dbReference type="SUPFAM" id="SSF116726">
    <property type="entry name" value="TrkA C-terminal domain-like"/>
    <property type="match status" value="1"/>
</dbReference>
<sequence>MTSKTIGILGLGVFGSTIAKTLSKYDCDVIAIDKSEENVNRLESYITKGIVGDITDDELLTACGIGDCDVVIVASGSSLESSILAVMHCKNLGVPEIICKAKSRISTEILTQMGAHKVISPEKDTAIRVARNILHRRISDIIQLDNNISLIEFYPPKSWIGKSLQELDLRKKYDLNLIGYRNGPNEKLNIQFTADYRLKESELIVAITESDSFEKSDFFDDFAN</sequence>
<dbReference type="Pfam" id="PF02080">
    <property type="entry name" value="TrkA_C"/>
    <property type="match status" value="1"/>
</dbReference>
<dbReference type="Pfam" id="PF02254">
    <property type="entry name" value="TrkA_N"/>
    <property type="match status" value="1"/>
</dbReference>
<dbReference type="GO" id="GO:0006813">
    <property type="term" value="P:potassium ion transport"/>
    <property type="evidence" value="ECO:0007669"/>
    <property type="project" value="InterPro"/>
</dbReference>
<dbReference type="PANTHER" id="PTHR43833">
    <property type="entry name" value="POTASSIUM CHANNEL PROTEIN 2-RELATED-RELATED"/>
    <property type="match status" value="1"/>
</dbReference>
<dbReference type="InterPro" id="IPR036291">
    <property type="entry name" value="NAD(P)-bd_dom_sf"/>
</dbReference>
<organism evidence="2 3">
    <name type="scientific">Granulicatella balaenopterae</name>
    <dbReference type="NCBI Taxonomy" id="137733"/>
    <lineage>
        <taxon>Bacteria</taxon>
        <taxon>Bacillati</taxon>
        <taxon>Bacillota</taxon>
        <taxon>Bacilli</taxon>
        <taxon>Lactobacillales</taxon>
        <taxon>Carnobacteriaceae</taxon>
        <taxon>Granulicatella</taxon>
    </lineage>
</organism>
<dbReference type="GO" id="GO:0008324">
    <property type="term" value="F:monoatomic cation transmembrane transporter activity"/>
    <property type="evidence" value="ECO:0007669"/>
    <property type="project" value="InterPro"/>
</dbReference>
<accession>A0A1H9M0U2</accession>
<dbReference type="PANTHER" id="PTHR43833:SF7">
    <property type="entry name" value="KTR SYSTEM POTASSIUM UPTAKE PROTEIN C"/>
    <property type="match status" value="1"/>
</dbReference>
<evidence type="ECO:0000313" key="2">
    <source>
        <dbReference type="EMBL" id="SER17087.1"/>
    </source>
</evidence>
<dbReference type="InterPro" id="IPR006037">
    <property type="entry name" value="RCK_C"/>
</dbReference>
<dbReference type="RefSeq" id="WP_089746819.1">
    <property type="nucleotide sequence ID" value="NZ_FOGF01000023.1"/>
</dbReference>
<dbReference type="Gene3D" id="3.40.50.720">
    <property type="entry name" value="NAD(P)-binding Rossmann-like Domain"/>
    <property type="match status" value="1"/>
</dbReference>
<name>A0A1H9M0U2_9LACT</name>